<dbReference type="GO" id="GO:0055085">
    <property type="term" value="P:transmembrane transport"/>
    <property type="evidence" value="ECO:0007669"/>
    <property type="project" value="InterPro"/>
</dbReference>
<keyword evidence="2 7" id="KW-0813">Transport</keyword>
<reference evidence="9" key="1">
    <citation type="journal article" date="2014" name="Int. J. Syst. Evol. Microbiol.">
        <title>Complete genome sequence of Corynebacterium casei LMG S-19264T (=DSM 44701T), isolated from a smear-ripened cheese.</title>
        <authorList>
            <consortium name="US DOE Joint Genome Institute (JGI-PGF)"/>
            <person name="Walter F."/>
            <person name="Albersmeier A."/>
            <person name="Kalinowski J."/>
            <person name="Ruckert C."/>
        </authorList>
    </citation>
    <scope>NUCLEOTIDE SEQUENCE</scope>
    <source>
        <strain evidence="9">CGMCC 1.15152</strain>
    </source>
</reference>
<dbReference type="CDD" id="cd06261">
    <property type="entry name" value="TM_PBP2"/>
    <property type="match status" value="1"/>
</dbReference>
<keyword evidence="10" id="KW-1185">Reference proteome</keyword>
<dbReference type="InterPro" id="IPR000515">
    <property type="entry name" value="MetI-like"/>
</dbReference>
<dbReference type="PROSITE" id="PS50928">
    <property type="entry name" value="ABC_TM1"/>
    <property type="match status" value="1"/>
</dbReference>
<keyword evidence="4 7" id="KW-0812">Transmembrane</keyword>
<feature type="transmembrane region" description="Helical" evidence="7">
    <location>
        <begin position="179"/>
        <end position="202"/>
    </location>
</feature>
<sequence>MVLQTEPVAADTAVHSLPPVHRRRQLKLSDLAGIAFLLPVIAFLGLFLVIPIIRGIVLSMQDWTLISFVTGEAPFVGLQNFIDIVSDPDFFPISWQSLVFTVVSLVFQYAIGMGLAVFFSRRFPLSVVLRSLILLPWLLPVIVTATVWRWMFNQDYGVVNSALFGGADIGWLSNTDLSLWAVIIANIWLGIPFNMVLLYGGLQSIPESLYEAAALDGANGWRSFWSITFPLLRPVSAVTLLLGLIYTLKAFDIIWVMTRGGPVNSSHTLSTWSYQLSFEGDRALGMGAAVSQILVVITLVFGLIYLWALRREEAR</sequence>
<feature type="transmembrane region" description="Helical" evidence="7">
    <location>
        <begin position="283"/>
        <end position="308"/>
    </location>
</feature>
<dbReference type="GO" id="GO:0005886">
    <property type="term" value="C:plasma membrane"/>
    <property type="evidence" value="ECO:0007669"/>
    <property type="project" value="UniProtKB-SubCell"/>
</dbReference>
<feature type="transmembrane region" description="Helical" evidence="7">
    <location>
        <begin position="98"/>
        <end position="120"/>
    </location>
</feature>
<feature type="transmembrane region" description="Helical" evidence="7">
    <location>
        <begin position="132"/>
        <end position="151"/>
    </location>
</feature>
<feature type="domain" description="ABC transmembrane type-1" evidence="8">
    <location>
        <begin position="94"/>
        <end position="305"/>
    </location>
</feature>
<evidence type="ECO:0000313" key="9">
    <source>
        <dbReference type="EMBL" id="GGD24832.1"/>
    </source>
</evidence>
<comment type="subcellular location">
    <subcellularLocation>
        <location evidence="1 7">Cell membrane</location>
        <topology evidence="1 7">Multi-pass membrane protein</topology>
    </subcellularLocation>
</comment>
<evidence type="ECO:0000256" key="7">
    <source>
        <dbReference type="RuleBase" id="RU363032"/>
    </source>
</evidence>
<dbReference type="RefSeq" id="WP_188710371.1">
    <property type="nucleotide sequence ID" value="NZ_BMHO01000001.1"/>
</dbReference>
<keyword evidence="6 7" id="KW-0472">Membrane</keyword>
<comment type="caution">
    <text evidence="9">The sequence shown here is derived from an EMBL/GenBank/DDBJ whole genome shotgun (WGS) entry which is preliminary data.</text>
</comment>
<keyword evidence="3" id="KW-1003">Cell membrane</keyword>
<protein>
    <submittedName>
        <fullName evidence="9">Sugar ABC transporter permease</fullName>
    </submittedName>
</protein>
<gene>
    <name evidence="9" type="ORF">GCM10010915_00940</name>
</gene>
<dbReference type="Gene3D" id="1.10.3720.10">
    <property type="entry name" value="MetI-like"/>
    <property type="match status" value="1"/>
</dbReference>
<dbReference type="PANTHER" id="PTHR43005:SF1">
    <property type="entry name" value="SPERMIDINE_PUTRESCINE TRANSPORT SYSTEM PERMEASE PROTEIN"/>
    <property type="match status" value="1"/>
</dbReference>
<dbReference type="PANTHER" id="PTHR43005">
    <property type="entry name" value="BLR7065 PROTEIN"/>
    <property type="match status" value="1"/>
</dbReference>
<dbReference type="Pfam" id="PF00528">
    <property type="entry name" value="BPD_transp_1"/>
    <property type="match status" value="1"/>
</dbReference>
<dbReference type="AlphaFoldDB" id="A0A917DC39"/>
<feature type="transmembrane region" description="Helical" evidence="7">
    <location>
        <begin position="223"/>
        <end position="248"/>
    </location>
</feature>
<evidence type="ECO:0000256" key="1">
    <source>
        <dbReference type="ARBA" id="ARBA00004651"/>
    </source>
</evidence>
<feature type="transmembrane region" description="Helical" evidence="7">
    <location>
        <begin position="31"/>
        <end position="53"/>
    </location>
</feature>
<keyword evidence="5 7" id="KW-1133">Transmembrane helix</keyword>
<evidence type="ECO:0000313" key="10">
    <source>
        <dbReference type="Proteomes" id="UP000633205"/>
    </source>
</evidence>
<evidence type="ECO:0000256" key="6">
    <source>
        <dbReference type="ARBA" id="ARBA00023136"/>
    </source>
</evidence>
<dbReference type="InterPro" id="IPR035906">
    <property type="entry name" value="MetI-like_sf"/>
</dbReference>
<organism evidence="9 10">
    <name type="scientific">Microbacterium faecale</name>
    <dbReference type="NCBI Taxonomy" id="1804630"/>
    <lineage>
        <taxon>Bacteria</taxon>
        <taxon>Bacillati</taxon>
        <taxon>Actinomycetota</taxon>
        <taxon>Actinomycetes</taxon>
        <taxon>Micrococcales</taxon>
        <taxon>Microbacteriaceae</taxon>
        <taxon>Microbacterium</taxon>
    </lineage>
</organism>
<name>A0A917DC39_9MICO</name>
<comment type="similarity">
    <text evidence="7">Belongs to the binding-protein-dependent transport system permease family.</text>
</comment>
<evidence type="ECO:0000256" key="3">
    <source>
        <dbReference type="ARBA" id="ARBA00022475"/>
    </source>
</evidence>
<accession>A0A917DC39</accession>
<evidence type="ECO:0000256" key="5">
    <source>
        <dbReference type="ARBA" id="ARBA00022989"/>
    </source>
</evidence>
<evidence type="ECO:0000256" key="2">
    <source>
        <dbReference type="ARBA" id="ARBA00022448"/>
    </source>
</evidence>
<reference evidence="9" key="2">
    <citation type="submission" date="2020-09" db="EMBL/GenBank/DDBJ databases">
        <authorList>
            <person name="Sun Q."/>
            <person name="Zhou Y."/>
        </authorList>
    </citation>
    <scope>NUCLEOTIDE SEQUENCE</scope>
    <source>
        <strain evidence="9">CGMCC 1.15152</strain>
    </source>
</reference>
<dbReference type="Proteomes" id="UP000633205">
    <property type="component" value="Unassembled WGS sequence"/>
</dbReference>
<evidence type="ECO:0000256" key="4">
    <source>
        <dbReference type="ARBA" id="ARBA00022692"/>
    </source>
</evidence>
<dbReference type="EMBL" id="BMHO01000001">
    <property type="protein sequence ID" value="GGD24832.1"/>
    <property type="molecule type" value="Genomic_DNA"/>
</dbReference>
<proteinExistence type="inferred from homology"/>
<dbReference type="SUPFAM" id="SSF161098">
    <property type="entry name" value="MetI-like"/>
    <property type="match status" value="1"/>
</dbReference>
<evidence type="ECO:0000259" key="8">
    <source>
        <dbReference type="PROSITE" id="PS50928"/>
    </source>
</evidence>